<evidence type="ECO:0000313" key="3">
    <source>
        <dbReference type="Proteomes" id="UP000019464"/>
    </source>
</evidence>
<evidence type="ECO:0008006" key="4">
    <source>
        <dbReference type="Google" id="ProtNLM"/>
    </source>
</evidence>
<dbReference type="EMBL" id="AONB01000010">
    <property type="protein sequence ID" value="EXJ10903.1"/>
    <property type="molecule type" value="Genomic_DNA"/>
</dbReference>
<sequence>MKKLRLALVAMVALLALVGTKTFADEFKHLYIVNGYDDYMWGEHEDHLFVMSNYPVFGDGLITGCIITDTNYKVQIVDQNEEVANIIMAGGNFEADGFSNQSLTKVLAESLGECD</sequence>
<comment type="caution">
    <text evidence="2">The sequence shown here is derived from an EMBL/GenBank/DDBJ whole genome shotgun (WGS) entry which is preliminary data.</text>
</comment>
<dbReference type="Proteomes" id="UP000019464">
    <property type="component" value="Unassembled WGS sequence"/>
</dbReference>
<proteinExistence type="predicted"/>
<reference evidence="3" key="1">
    <citation type="submission" date="2012-11" db="EMBL/GenBank/DDBJ databases">
        <authorList>
            <person name="Singh A."/>
            <person name="Pinnaka A.K."/>
            <person name="Vaidya B."/>
        </authorList>
    </citation>
    <scope>NUCLEOTIDE SEQUENCE [LARGE SCALE GENOMIC DNA]</scope>
    <source>
        <strain evidence="3">AK23</strain>
    </source>
</reference>
<organism evidence="2 3">
    <name type="scientific">Nitrincola nitratireducens</name>
    <dbReference type="NCBI Taxonomy" id="1229521"/>
    <lineage>
        <taxon>Bacteria</taxon>
        <taxon>Pseudomonadati</taxon>
        <taxon>Pseudomonadota</taxon>
        <taxon>Gammaproteobacteria</taxon>
        <taxon>Oceanospirillales</taxon>
        <taxon>Oceanospirillaceae</taxon>
        <taxon>Nitrincola</taxon>
    </lineage>
</organism>
<keyword evidence="3" id="KW-1185">Reference proteome</keyword>
<evidence type="ECO:0000256" key="1">
    <source>
        <dbReference type="SAM" id="SignalP"/>
    </source>
</evidence>
<evidence type="ECO:0000313" key="2">
    <source>
        <dbReference type="EMBL" id="EXJ10903.1"/>
    </source>
</evidence>
<dbReference type="OrthoDB" id="9845040at2"/>
<feature type="signal peptide" evidence="1">
    <location>
        <begin position="1"/>
        <end position="24"/>
    </location>
</feature>
<dbReference type="RefSeq" id="WP_051514418.1">
    <property type="nucleotide sequence ID" value="NZ_AONB01000010.1"/>
</dbReference>
<feature type="chain" id="PRO_5004929795" description="DUF2511 domain-containing protein" evidence="1">
    <location>
        <begin position="25"/>
        <end position="115"/>
    </location>
</feature>
<name>W9UUJ7_9GAMM</name>
<gene>
    <name evidence="2" type="ORF">D791_02268</name>
</gene>
<accession>W9UUJ7</accession>
<dbReference type="AlphaFoldDB" id="W9UUJ7"/>
<protein>
    <recommendedName>
        <fullName evidence="4">DUF2511 domain-containing protein</fullName>
    </recommendedName>
</protein>
<reference evidence="2 3" key="2">
    <citation type="journal article" date="2015" name="Syst. Appl. Microbiol.">
        <title>Nitrincola nitratireducens sp. nov. isolated from a haloalkaline crater lake.</title>
        <authorList>
            <person name="Singh A."/>
            <person name="Vaidya B."/>
            <person name="Tanuku N.R."/>
            <person name="Pinnaka A.K."/>
        </authorList>
    </citation>
    <scope>NUCLEOTIDE SEQUENCE [LARGE SCALE GENOMIC DNA]</scope>
    <source>
        <strain evidence="2 3">AK23</strain>
    </source>
</reference>
<keyword evidence="1" id="KW-0732">Signal</keyword>